<dbReference type="AlphaFoldDB" id="A0A919LUI1"/>
<sequence>MLAYHDVEDDAADQRYLSVRTSALNEQIAWLLHNGYHAISVQDILDAHYGLKSLPPKAFLLSFDDGYSSFYTRVWPLLKARNVPALWAPVGSWVDTPAGQPVNFGGLMTPRERFATGRWCASSAARRWWRSALTPASHYGLPANPQGSREPAAANRGWDKTTGRYESDAQFTRRMTDDVQKVTAKIHEVAGKTPRARCGPTAPPAAAP</sequence>
<dbReference type="EMBL" id="BNFF01000001">
    <property type="protein sequence ID" value="GHK54959.1"/>
    <property type="molecule type" value="Genomic_DNA"/>
</dbReference>
<evidence type="ECO:0000313" key="5">
    <source>
        <dbReference type="Proteomes" id="UP000655094"/>
    </source>
</evidence>
<gene>
    <name evidence="4" type="ORF">KPZU09_46950</name>
</gene>
<organism evidence="4 5">
    <name type="scientific">Klebsiella pneumoniae</name>
    <dbReference type="NCBI Taxonomy" id="573"/>
    <lineage>
        <taxon>Bacteria</taxon>
        <taxon>Pseudomonadati</taxon>
        <taxon>Pseudomonadota</taxon>
        <taxon>Gammaproteobacteria</taxon>
        <taxon>Enterobacterales</taxon>
        <taxon>Enterobacteriaceae</taxon>
        <taxon>Klebsiella/Raoultella group</taxon>
        <taxon>Klebsiella</taxon>
        <taxon>Klebsiella pneumoniae complex</taxon>
    </lineage>
</organism>
<dbReference type="SUPFAM" id="SSF88713">
    <property type="entry name" value="Glycoside hydrolase/deacetylase"/>
    <property type="match status" value="1"/>
</dbReference>
<keyword evidence="1" id="KW-0732">Signal</keyword>
<proteinExistence type="predicted"/>
<dbReference type="PROSITE" id="PS51677">
    <property type="entry name" value="NODB"/>
    <property type="match status" value="1"/>
</dbReference>
<comment type="caution">
    <text evidence="4">The sequence shown here is derived from an EMBL/GenBank/DDBJ whole genome shotgun (WGS) entry which is preliminary data.</text>
</comment>
<feature type="region of interest" description="Disordered" evidence="2">
    <location>
        <begin position="187"/>
        <end position="208"/>
    </location>
</feature>
<dbReference type="GO" id="GO:0016810">
    <property type="term" value="F:hydrolase activity, acting on carbon-nitrogen (but not peptide) bonds"/>
    <property type="evidence" value="ECO:0007669"/>
    <property type="project" value="InterPro"/>
</dbReference>
<dbReference type="GO" id="GO:0005975">
    <property type="term" value="P:carbohydrate metabolic process"/>
    <property type="evidence" value="ECO:0007669"/>
    <property type="project" value="InterPro"/>
</dbReference>
<feature type="region of interest" description="Disordered" evidence="2">
    <location>
        <begin position="139"/>
        <end position="165"/>
    </location>
</feature>
<dbReference type="Proteomes" id="UP000655094">
    <property type="component" value="Unassembled WGS sequence"/>
</dbReference>
<evidence type="ECO:0000256" key="2">
    <source>
        <dbReference type="SAM" id="MobiDB-lite"/>
    </source>
</evidence>
<evidence type="ECO:0000313" key="4">
    <source>
        <dbReference type="EMBL" id="GHK54959.1"/>
    </source>
</evidence>
<evidence type="ECO:0000256" key="1">
    <source>
        <dbReference type="ARBA" id="ARBA00022729"/>
    </source>
</evidence>
<reference evidence="4" key="1">
    <citation type="submission" date="2020-10" db="EMBL/GenBank/DDBJ databases">
        <title>Genome Sequence of ESBL Producing Zambian Clinical Strains.</title>
        <authorList>
            <person name="Shawa M."/>
            <person name="Furuta Y."/>
            <person name="Simbotwe M."/>
            <person name="Mulenga E."/>
            <person name="Mubanga M."/>
            <person name="Mulenga G."/>
            <person name="Kaile C."/>
            <person name="Zorigt T."/>
            <person name="Hang'ombe B."/>
            <person name="Higashi H."/>
        </authorList>
    </citation>
    <scope>NUCLEOTIDE SEQUENCE</scope>
    <source>
        <strain evidence="4">Zam_UTH_09</strain>
    </source>
</reference>
<evidence type="ECO:0000259" key="3">
    <source>
        <dbReference type="PROSITE" id="PS51677"/>
    </source>
</evidence>
<accession>A0A919LUI1</accession>
<feature type="domain" description="NodB homology" evidence="3">
    <location>
        <begin position="57"/>
        <end position="208"/>
    </location>
</feature>
<dbReference type="InterPro" id="IPR002509">
    <property type="entry name" value="NODB_dom"/>
</dbReference>
<name>A0A919LUI1_KLEPN</name>
<dbReference type="PANTHER" id="PTHR34216:SF7">
    <property type="entry name" value="POLY-BETA-1,6-N-ACETYL-D-GLUCOSAMINE N-DEACETYLASE"/>
    <property type="match status" value="1"/>
</dbReference>
<dbReference type="Pfam" id="PF01522">
    <property type="entry name" value="Polysacc_deac_1"/>
    <property type="match status" value="1"/>
</dbReference>
<dbReference type="PANTHER" id="PTHR34216">
    <property type="match status" value="1"/>
</dbReference>
<dbReference type="InterPro" id="IPR051398">
    <property type="entry name" value="Polysacch_Deacetylase"/>
</dbReference>
<protein>
    <recommendedName>
        <fullName evidence="3">NodB homology domain-containing protein</fullName>
    </recommendedName>
</protein>
<dbReference type="InterPro" id="IPR011330">
    <property type="entry name" value="Glyco_hydro/deAcase_b/a-brl"/>
</dbReference>
<dbReference type="Gene3D" id="3.20.20.370">
    <property type="entry name" value="Glycoside hydrolase/deacetylase"/>
    <property type="match status" value="1"/>
</dbReference>